<feature type="region of interest" description="Disordered" evidence="1">
    <location>
        <begin position="47"/>
        <end position="68"/>
    </location>
</feature>
<name>A0A254N2H9_9BURK</name>
<protein>
    <submittedName>
        <fullName evidence="2">Uncharacterized protein</fullName>
    </submittedName>
</protein>
<organism evidence="2 3">
    <name type="scientific">Roseateles puraquae</name>
    <dbReference type="NCBI Taxonomy" id="431059"/>
    <lineage>
        <taxon>Bacteria</taxon>
        <taxon>Pseudomonadati</taxon>
        <taxon>Pseudomonadota</taxon>
        <taxon>Betaproteobacteria</taxon>
        <taxon>Burkholderiales</taxon>
        <taxon>Sphaerotilaceae</taxon>
        <taxon>Roseateles</taxon>
    </lineage>
</organism>
<dbReference type="EMBL" id="NISI01000020">
    <property type="protein sequence ID" value="OWQ98628.1"/>
    <property type="molecule type" value="Genomic_DNA"/>
</dbReference>
<sequence>MKPPASGFDALLQRMPRWFVEHALKTQARSRRRRAAQAVRFELAFAPEAPRPAPPPAAAPAGDAAWPDTVAMWERR</sequence>
<reference evidence="2 3" key="1">
    <citation type="journal article" date="2007" name="Int. J. Syst. Evol. Microbiol.">
        <title>Description of Pelomonas aquatica sp. nov. and Pelomonas puraquae sp. nov., isolated from industrial and haemodialysis water.</title>
        <authorList>
            <person name="Gomila M."/>
            <person name="Bowien B."/>
            <person name="Falsen E."/>
            <person name="Moore E.R."/>
            <person name="Lalucat J."/>
        </authorList>
    </citation>
    <scope>NUCLEOTIDE SEQUENCE [LARGE SCALE GENOMIC DNA]</scope>
    <source>
        <strain evidence="2 3">CCUG 52769</strain>
    </source>
</reference>
<keyword evidence="3" id="KW-1185">Reference proteome</keyword>
<evidence type="ECO:0000313" key="2">
    <source>
        <dbReference type="EMBL" id="OWQ98628.1"/>
    </source>
</evidence>
<dbReference type="Proteomes" id="UP000197446">
    <property type="component" value="Unassembled WGS sequence"/>
</dbReference>
<gene>
    <name evidence="2" type="ORF">CDO81_26320</name>
</gene>
<comment type="caution">
    <text evidence="2">The sequence shown here is derived from an EMBL/GenBank/DDBJ whole genome shotgun (WGS) entry which is preliminary data.</text>
</comment>
<dbReference type="RefSeq" id="WP_088486240.1">
    <property type="nucleotide sequence ID" value="NZ_JBCNLH010000007.1"/>
</dbReference>
<dbReference type="AlphaFoldDB" id="A0A254N2H9"/>
<proteinExistence type="predicted"/>
<feature type="compositionally biased region" description="Pro residues" evidence="1">
    <location>
        <begin position="49"/>
        <end position="58"/>
    </location>
</feature>
<accession>A0A254N2H9</accession>
<evidence type="ECO:0000313" key="3">
    <source>
        <dbReference type="Proteomes" id="UP000197446"/>
    </source>
</evidence>
<evidence type="ECO:0000256" key="1">
    <source>
        <dbReference type="SAM" id="MobiDB-lite"/>
    </source>
</evidence>